<organism evidence="2 3">
    <name type="scientific">Geomonas propionica</name>
    <dbReference type="NCBI Taxonomy" id="2798582"/>
    <lineage>
        <taxon>Bacteria</taxon>
        <taxon>Pseudomonadati</taxon>
        <taxon>Thermodesulfobacteriota</taxon>
        <taxon>Desulfuromonadia</taxon>
        <taxon>Geobacterales</taxon>
        <taxon>Geobacteraceae</taxon>
        <taxon>Geomonas</taxon>
    </lineage>
</organism>
<gene>
    <name evidence="2" type="ORF">JFN90_21370</name>
</gene>
<dbReference type="Proteomes" id="UP000641025">
    <property type="component" value="Unassembled WGS sequence"/>
</dbReference>
<dbReference type="PROSITE" id="PS51257">
    <property type="entry name" value="PROKAR_LIPOPROTEIN"/>
    <property type="match status" value="1"/>
</dbReference>
<keyword evidence="3" id="KW-1185">Reference proteome</keyword>
<sequence length="207" mass="22773">MKNIQQLTRVCAFWLPVAGGCAFIVLYLFAASMYPGGTRVDHHTQGYSHMSNYWCDLLDSVSYSGDINHGRPIAVLATVILPLSLVPLWLQVPLLFHAPSVARSIVRIAGPVAMVLSTLVFTPMHDFAINLAALFGLVAFATTIWGLARMKRAALVCIGLVPMLLGITNYIMWQTGSFLNVMPMVQKAAYGSMFIWIIAVSRTIRQT</sequence>
<accession>A0ABS0YXV6</accession>
<comment type="caution">
    <text evidence="2">The sequence shown here is derived from an EMBL/GenBank/DDBJ whole genome shotgun (WGS) entry which is preliminary data.</text>
</comment>
<dbReference type="RefSeq" id="WP_199397157.1">
    <property type="nucleotide sequence ID" value="NZ_JAEMHK010000023.1"/>
</dbReference>
<feature type="transmembrane region" description="Helical" evidence="1">
    <location>
        <begin position="73"/>
        <end position="92"/>
    </location>
</feature>
<evidence type="ECO:0000313" key="3">
    <source>
        <dbReference type="Proteomes" id="UP000641025"/>
    </source>
</evidence>
<dbReference type="EMBL" id="JAEMHK010000023">
    <property type="protein sequence ID" value="MBJ6802688.1"/>
    <property type="molecule type" value="Genomic_DNA"/>
</dbReference>
<evidence type="ECO:0000313" key="2">
    <source>
        <dbReference type="EMBL" id="MBJ6802688.1"/>
    </source>
</evidence>
<name>A0ABS0YXV6_9BACT</name>
<evidence type="ECO:0000256" key="1">
    <source>
        <dbReference type="SAM" id="Phobius"/>
    </source>
</evidence>
<keyword evidence="1" id="KW-1133">Transmembrane helix</keyword>
<keyword evidence="1" id="KW-0812">Transmembrane</keyword>
<evidence type="ECO:0008006" key="4">
    <source>
        <dbReference type="Google" id="ProtNLM"/>
    </source>
</evidence>
<protein>
    <recommendedName>
        <fullName evidence="4">DUF2029 domain-containing protein</fullName>
    </recommendedName>
</protein>
<feature type="transmembrane region" description="Helical" evidence="1">
    <location>
        <begin position="104"/>
        <end position="121"/>
    </location>
</feature>
<keyword evidence="1" id="KW-0472">Membrane</keyword>
<proteinExistence type="predicted"/>
<feature type="transmembrane region" description="Helical" evidence="1">
    <location>
        <begin position="127"/>
        <end position="147"/>
    </location>
</feature>
<feature type="transmembrane region" description="Helical" evidence="1">
    <location>
        <begin position="154"/>
        <end position="173"/>
    </location>
</feature>
<feature type="transmembrane region" description="Helical" evidence="1">
    <location>
        <begin position="185"/>
        <end position="204"/>
    </location>
</feature>
<feature type="transmembrane region" description="Helical" evidence="1">
    <location>
        <begin position="12"/>
        <end position="34"/>
    </location>
</feature>
<reference evidence="2 3" key="1">
    <citation type="submission" date="2020-12" db="EMBL/GenBank/DDBJ databases">
        <title>Geomonas sp. Red259, isolated from paddy soil.</title>
        <authorList>
            <person name="Xu Z."/>
            <person name="Zhang Z."/>
            <person name="Masuda Y."/>
            <person name="Itoh H."/>
            <person name="Senoo K."/>
        </authorList>
    </citation>
    <scope>NUCLEOTIDE SEQUENCE [LARGE SCALE GENOMIC DNA]</scope>
    <source>
        <strain evidence="2 3">Red259</strain>
    </source>
</reference>